<evidence type="ECO:0000256" key="5">
    <source>
        <dbReference type="ARBA" id="ARBA00022842"/>
    </source>
</evidence>
<name>A0A849BHB1_9ACTN</name>
<feature type="domain" description="Reverse transcriptase" evidence="10">
    <location>
        <begin position="133"/>
        <end position="374"/>
    </location>
</feature>
<keyword evidence="3" id="KW-0548">Nucleotidyltransferase</keyword>
<comment type="catalytic activity">
    <reaction evidence="9">
        <text>DNA(n) + a 2'-deoxyribonucleoside 5'-triphosphate = DNA(n+1) + diphosphate</text>
        <dbReference type="Rhea" id="RHEA:22508"/>
        <dbReference type="Rhea" id="RHEA-COMP:17339"/>
        <dbReference type="Rhea" id="RHEA-COMP:17340"/>
        <dbReference type="ChEBI" id="CHEBI:33019"/>
        <dbReference type="ChEBI" id="CHEBI:61560"/>
        <dbReference type="ChEBI" id="CHEBI:173112"/>
        <dbReference type="EC" id="2.7.7.49"/>
    </reaction>
</comment>
<evidence type="ECO:0000256" key="9">
    <source>
        <dbReference type="ARBA" id="ARBA00048173"/>
    </source>
</evidence>
<dbReference type="SUPFAM" id="SSF56672">
    <property type="entry name" value="DNA/RNA polymerases"/>
    <property type="match status" value="1"/>
</dbReference>
<evidence type="ECO:0000313" key="11">
    <source>
        <dbReference type="EMBL" id="NNH21961.1"/>
    </source>
</evidence>
<keyword evidence="4" id="KW-0479">Metal-binding</keyword>
<comment type="similarity">
    <text evidence="8">Belongs to the bacterial reverse transcriptase family.</text>
</comment>
<dbReference type="GO" id="GO:0046872">
    <property type="term" value="F:metal ion binding"/>
    <property type="evidence" value="ECO:0007669"/>
    <property type="project" value="UniProtKB-KW"/>
</dbReference>
<reference evidence="11 12" key="1">
    <citation type="submission" date="2020-05" db="EMBL/GenBank/DDBJ databases">
        <title>MicrobeNet Type strains.</title>
        <authorList>
            <person name="Nicholson A.C."/>
        </authorList>
    </citation>
    <scope>NUCLEOTIDE SEQUENCE [LARGE SCALE GENOMIC DNA]</scope>
    <source>
        <strain evidence="11 12">JCM 14547</strain>
    </source>
</reference>
<evidence type="ECO:0000259" key="10">
    <source>
        <dbReference type="PROSITE" id="PS50878"/>
    </source>
</evidence>
<evidence type="ECO:0000256" key="8">
    <source>
        <dbReference type="ARBA" id="ARBA00034120"/>
    </source>
</evidence>
<dbReference type="Pfam" id="PF00078">
    <property type="entry name" value="RVT_1"/>
    <property type="match status" value="1"/>
</dbReference>
<dbReference type="PROSITE" id="PS50878">
    <property type="entry name" value="RT_POL"/>
    <property type="match status" value="1"/>
</dbReference>
<dbReference type="GO" id="GO:0003964">
    <property type="term" value="F:RNA-directed DNA polymerase activity"/>
    <property type="evidence" value="ECO:0007669"/>
    <property type="project" value="UniProtKB-KW"/>
</dbReference>
<keyword evidence="6 11" id="KW-0695">RNA-directed DNA polymerase</keyword>
<keyword evidence="7" id="KW-0051">Antiviral defense</keyword>
<dbReference type="PRINTS" id="PR00866">
    <property type="entry name" value="RNADNAPOLMS"/>
</dbReference>
<dbReference type="RefSeq" id="WP_171201819.1">
    <property type="nucleotide sequence ID" value="NZ_JABEMA010000014.1"/>
</dbReference>
<keyword evidence="12" id="KW-1185">Reference proteome</keyword>
<dbReference type="GO" id="GO:0051607">
    <property type="term" value="P:defense response to virus"/>
    <property type="evidence" value="ECO:0007669"/>
    <property type="project" value="UniProtKB-KW"/>
</dbReference>
<evidence type="ECO:0000256" key="2">
    <source>
        <dbReference type="ARBA" id="ARBA00022679"/>
    </source>
</evidence>
<keyword evidence="2" id="KW-0808">Transferase</keyword>
<evidence type="ECO:0000313" key="12">
    <source>
        <dbReference type="Proteomes" id="UP000555552"/>
    </source>
</evidence>
<dbReference type="GO" id="GO:0003723">
    <property type="term" value="F:RNA binding"/>
    <property type="evidence" value="ECO:0007669"/>
    <property type="project" value="InterPro"/>
</dbReference>
<organism evidence="11 12">
    <name type="scientific">Pseudokineococcus marinus</name>
    <dbReference type="NCBI Taxonomy" id="351215"/>
    <lineage>
        <taxon>Bacteria</taxon>
        <taxon>Bacillati</taxon>
        <taxon>Actinomycetota</taxon>
        <taxon>Actinomycetes</taxon>
        <taxon>Kineosporiales</taxon>
        <taxon>Kineosporiaceae</taxon>
        <taxon>Pseudokineococcus</taxon>
    </lineage>
</organism>
<dbReference type="AlphaFoldDB" id="A0A849BHB1"/>
<protein>
    <recommendedName>
        <fullName evidence="1">RNA-directed DNA polymerase</fullName>
        <ecNumber evidence="1">2.7.7.49</ecNumber>
    </recommendedName>
</protein>
<sequence>MTTGPAVAQALADAMLAEGAWDAAALARAAARVVGPRRRWLPALAAEVLATCPRPPRDAPRYLGAVVAGAPSFARAEERAQRRGHPLPVLSRPVVATRAGGSRWPTAPLDDVGDLADLLGLDVGHLDWMADVRGLQRRAPAGPLHLHRYRWVERPGRVPRLLEVPSPRLRRVQRTVLDAVLAGLPAHDAAHGFVPGRGVLSGAREHVGRAVVVRADLTAFFAAVTAGRVFRVLRALGQPEAVAHVLTGLCTTRAPVRVLAAMPPGGRDADRHLLRRWLAEPHLAQGAPTSPHLANLAAHRLDVRLSSYAAACGAVYTRYADDLVLSGGDDVARRAGPLLEGVRRVVREEGYRVNEAKTRVQPRHRRQSVTGVVVNDRPGAGRRETDALRALLHNCVRHGPASQDRDGRGEGFRAHLEGRVSWVEHVSPRRGAALRGELGRIAW</sequence>
<dbReference type="Proteomes" id="UP000555552">
    <property type="component" value="Unassembled WGS sequence"/>
</dbReference>
<dbReference type="InterPro" id="IPR051083">
    <property type="entry name" value="GrpII_Intron_Splice-Mob/Def"/>
</dbReference>
<evidence type="ECO:0000256" key="3">
    <source>
        <dbReference type="ARBA" id="ARBA00022695"/>
    </source>
</evidence>
<gene>
    <name evidence="11" type="ORF">HLB09_02430</name>
</gene>
<keyword evidence="5" id="KW-0460">Magnesium</keyword>
<dbReference type="InterPro" id="IPR043502">
    <property type="entry name" value="DNA/RNA_pol_sf"/>
</dbReference>
<dbReference type="PANTHER" id="PTHR34047:SF7">
    <property type="entry name" value="RNA-DIRECTED DNA POLYMERASE"/>
    <property type="match status" value="1"/>
</dbReference>
<dbReference type="InterPro" id="IPR000477">
    <property type="entry name" value="RT_dom"/>
</dbReference>
<evidence type="ECO:0000256" key="1">
    <source>
        <dbReference type="ARBA" id="ARBA00012493"/>
    </source>
</evidence>
<dbReference type="EMBL" id="JABEMA010000014">
    <property type="protein sequence ID" value="NNH21961.1"/>
    <property type="molecule type" value="Genomic_DNA"/>
</dbReference>
<evidence type="ECO:0000256" key="6">
    <source>
        <dbReference type="ARBA" id="ARBA00022918"/>
    </source>
</evidence>
<comment type="caution">
    <text evidence="11">The sequence shown here is derived from an EMBL/GenBank/DDBJ whole genome shotgun (WGS) entry which is preliminary data.</text>
</comment>
<accession>A0A849BHB1</accession>
<proteinExistence type="inferred from homology"/>
<evidence type="ECO:0000256" key="4">
    <source>
        <dbReference type="ARBA" id="ARBA00022723"/>
    </source>
</evidence>
<dbReference type="EC" id="2.7.7.49" evidence="1"/>
<dbReference type="InterPro" id="IPR000123">
    <property type="entry name" value="Reverse_transcriptase_msDNA"/>
</dbReference>
<dbReference type="PANTHER" id="PTHR34047">
    <property type="entry name" value="NUCLEAR INTRON MATURASE 1, MITOCHONDRIAL-RELATED"/>
    <property type="match status" value="1"/>
</dbReference>
<evidence type="ECO:0000256" key="7">
    <source>
        <dbReference type="ARBA" id="ARBA00023118"/>
    </source>
</evidence>
<dbReference type="CDD" id="cd03487">
    <property type="entry name" value="RT_Bac_retron_II"/>
    <property type="match status" value="1"/>
</dbReference>